<dbReference type="PANTHER" id="PTHR43642">
    <property type="entry name" value="HYBRID SIGNAL TRANSDUCTION HISTIDINE KINASE G"/>
    <property type="match status" value="1"/>
</dbReference>
<dbReference type="Gene3D" id="1.10.287.130">
    <property type="match status" value="1"/>
</dbReference>
<dbReference type="InterPro" id="IPR003661">
    <property type="entry name" value="HisK_dim/P_dom"/>
</dbReference>
<dbReference type="GO" id="GO:0000155">
    <property type="term" value="F:phosphorelay sensor kinase activity"/>
    <property type="evidence" value="ECO:0007669"/>
    <property type="project" value="InterPro"/>
</dbReference>
<feature type="domain" description="Protein kinase" evidence="5">
    <location>
        <begin position="1"/>
        <end position="264"/>
    </location>
</feature>
<dbReference type="InterPro" id="IPR053159">
    <property type="entry name" value="Hybrid_Histidine_Kinase"/>
</dbReference>
<dbReference type="PROSITE" id="PS50109">
    <property type="entry name" value="HIS_KIN"/>
    <property type="match status" value="1"/>
</dbReference>
<dbReference type="InterPro" id="IPR000719">
    <property type="entry name" value="Prot_kinase_dom"/>
</dbReference>
<dbReference type="SUPFAM" id="SSF55785">
    <property type="entry name" value="PYP-like sensor domain (PAS domain)"/>
    <property type="match status" value="1"/>
</dbReference>
<dbReference type="Gene3D" id="3.30.450.20">
    <property type="entry name" value="PAS domain"/>
    <property type="match status" value="1"/>
</dbReference>
<dbReference type="Gene3D" id="3.40.50.300">
    <property type="entry name" value="P-loop containing nucleotide triphosphate hydrolases"/>
    <property type="match status" value="1"/>
</dbReference>
<dbReference type="Pfam" id="PF00512">
    <property type="entry name" value="HisKA"/>
    <property type="match status" value="1"/>
</dbReference>
<dbReference type="PROSITE" id="PS50011">
    <property type="entry name" value="PROTEIN_KINASE_DOM"/>
    <property type="match status" value="1"/>
</dbReference>
<dbReference type="Gene3D" id="1.10.510.10">
    <property type="entry name" value="Transferase(Phosphotransferase) domain 1"/>
    <property type="match status" value="1"/>
</dbReference>
<dbReference type="Gene3D" id="3.30.565.10">
    <property type="entry name" value="Histidine kinase-like ATPase, C-terminal domain"/>
    <property type="match status" value="1"/>
</dbReference>
<dbReference type="SMART" id="SM00065">
    <property type="entry name" value="GAF"/>
    <property type="match status" value="1"/>
</dbReference>
<protein>
    <recommendedName>
        <fullName evidence="2">histidine kinase</fullName>
        <ecNumber evidence="2">2.7.13.3</ecNumber>
    </recommendedName>
</protein>
<dbReference type="OrthoDB" id="9789238at2"/>
<keyword evidence="9" id="KW-0808">Transferase</keyword>
<comment type="catalytic activity">
    <reaction evidence="1">
        <text>ATP + protein L-histidine = ADP + protein N-phospho-L-histidine.</text>
        <dbReference type="EC" id="2.7.13.3"/>
    </reaction>
</comment>
<dbReference type="SUPFAM" id="SSF56112">
    <property type="entry name" value="Protein kinase-like (PK-like)"/>
    <property type="match status" value="1"/>
</dbReference>
<dbReference type="SUPFAM" id="SSF52540">
    <property type="entry name" value="P-loop containing nucleoside triphosphate hydrolases"/>
    <property type="match status" value="1"/>
</dbReference>
<dbReference type="InterPro" id="IPR036890">
    <property type="entry name" value="HATPase_C_sf"/>
</dbReference>
<keyword evidence="10" id="KW-1185">Reference proteome</keyword>
<evidence type="ECO:0000259" key="5">
    <source>
        <dbReference type="PROSITE" id="PS50011"/>
    </source>
</evidence>
<sequence length="1843" mass="202827">MWEDGERVVCRGWRLDPAGRRSPVLAVLPAAEQPTPASLDRLAHEYGLRAELAAAGAVRPLELVRQDGRAMLLLEDPGGEPLAALLGAPMEVGRFLRLALALTSALGRVHERGLIHKDLKPAHILVNPATGEVRLTGFGIASRLPRERQSPEPPEVIAGTLAYMAPEQTGRMNRSIDSRSDLYALGITLYQTLTGALPFNASDPMEWVHCHVARKPVPPAERLKQVPGAVSAIIMKLLAKTAEDRYQTAAGLESDLRRCLDQWVARRRCEDLPLGQFDTPDRLLIPEKLYGREREIATLLAAFGRVVQAGAPALVLVSGYSGIGKSSVVHELHKGLVPPRGLFASGKFDQYKRDIPYSTLAQAFQSLLRPLLGKSEAEMAPWREALSEALGPNARLIVDLVPELTLIIGDQPPVPELPHQHAKGRFQLVIRRFLGVFARPEQPLALFLDDVQWLDAATLDVIEDLLTQPDVRHLILISAYRDNEVSATHPLMRKLDAIRKAGADVQEIVLAPLAREDLGRLIAESLHCAPERAAPLAQLVHEKTAGNPFFAIQFLSALVDEQLVTFDHGAARWSWDLHRIHAKGYTDNVVDLMVGKLSRLPANTRKALRQLACLGDHAESALLAMVYEDPGEALHADLQDALQTGLVLYSDGVYRFLHDRVQEAAYSLIPEAERATTHLRIGRLLAARTAPAEIEEKVFELVNQLNRASHLVTDVEERERVAELNLIAARRAKMSTAYASALAYLAAGRALLSEDIWARNYPLVFAIEFHMAECALLTADMTAAEDRLTRLARRAEGVHDVAAVARLRLTLYTTLDRSDRGVEVCLEYLQRGGTQWPPHPTSDQVRGEYDRIWSQLGGRSIEDLVDLPLMQDPDALADLEVLTEVVTPALFTDERLLSLVICRMVNLSLEHGNSDGSCFAYVWLGMIAGPHFGAYEAGFRFGRLGHDLVEQRGLRRFQARTYMSFGNLVMPWTRHVQSGRDLVRRAFETANSIGDLTFAAYSRNNLNTNLLATGDPLDEVQREAEYGLEFAEKARFGLVVDIITTQLGLVRTLRGLTPRFGAFDIDELSFERHLADDPRLALPECWYWIRKLQARFFAGDHAEALDAAARAQRLLWTSPSFFEMAEYHFYAGLCHAAACDTAPPDQRSRHLEALAGHHRQLEVWAEHCPENFENRSALASAELARLEGRALDAEQLYETAIRSAHLGGFVHNEAIAYERASAFYRARGFEPFADLYLRSARYGYLRWGADGKVRQLDQLHPQLPTAEPAPDRTSTMTAPIEHLDLATVIKVSQAMAGETVPETLIDTILRTAIEHAGAARGLLILSRGDEPRIAAEATTEGDAVIVHLRDAAVTAAALPQTVLHYVLRTRDSLVLDDAVAQAPFAADPYVRQQQARSVLCLPLLNQAKLVGVLYLENNLTSLVFAPARIPMLKLLASEAAISLENARLYRDLASREARIRRLVDANIIGIILWDLDGQVIEANDAFLRIVGYDREDLVSGRVRWTDLTPPEWSGRDLRQWMPELKTAGSLHPYEKEYLRKDGGRVPVLIGAASFEESGNQGVAFVLDLTELKRAEAEARESERRYREVHMELAHANRVASMGQLAASIAHEVNQPIAAAAANADAALRWLRAPAPDLDEVRQALDRIVANAARAGGVIGRIRALIKKAPPHRAALDINEGILEVVALTQGETVKDGVTLQTELADDLPPIQGDQVEFQQVILNLILNALQAMSGVGDGPRDLRISTATDAAGDVLVTVRDSGPGLSPESLESLFEAFYTTKPEGLGMGLAISRSIVVAHGGRMWASANEPRGASFQFTLPPDPAGNAPSADAQSSDVQPGPAT</sequence>
<evidence type="ECO:0000256" key="1">
    <source>
        <dbReference type="ARBA" id="ARBA00000085"/>
    </source>
</evidence>
<dbReference type="InterPro" id="IPR003594">
    <property type="entry name" value="HATPase_dom"/>
</dbReference>
<dbReference type="InterPro" id="IPR041664">
    <property type="entry name" value="AAA_16"/>
</dbReference>
<dbReference type="InterPro" id="IPR000014">
    <property type="entry name" value="PAS"/>
</dbReference>
<dbReference type="CDD" id="cd00082">
    <property type="entry name" value="HisKA"/>
    <property type="match status" value="1"/>
</dbReference>
<evidence type="ECO:0000256" key="3">
    <source>
        <dbReference type="ARBA" id="ARBA00022553"/>
    </source>
</evidence>
<evidence type="ECO:0000259" key="6">
    <source>
        <dbReference type="PROSITE" id="PS50109"/>
    </source>
</evidence>
<feature type="domain" description="PAC" evidence="8">
    <location>
        <begin position="1531"/>
        <end position="1580"/>
    </location>
</feature>
<dbReference type="SMART" id="SM00091">
    <property type="entry name" value="PAS"/>
    <property type="match status" value="1"/>
</dbReference>
<organism evidence="9 10">
    <name type="scientific">Phenylobacterium hankyongense</name>
    <dbReference type="NCBI Taxonomy" id="1813876"/>
    <lineage>
        <taxon>Bacteria</taxon>
        <taxon>Pseudomonadati</taxon>
        <taxon>Pseudomonadota</taxon>
        <taxon>Alphaproteobacteria</taxon>
        <taxon>Caulobacterales</taxon>
        <taxon>Caulobacteraceae</taxon>
        <taxon>Phenylobacterium</taxon>
    </lineage>
</organism>
<comment type="caution">
    <text evidence="9">The sequence shown here is derived from an EMBL/GenBank/DDBJ whole genome shotgun (WGS) entry which is preliminary data.</text>
</comment>
<accession>A0A328B7G0</accession>
<evidence type="ECO:0000313" key="9">
    <source>
        <dbReference type="EMBL" id="RAK61764.1"/>
    </source>
</evidence>
<dbReference type="InterPro" id="IPR004358">
    <property type="entry name" value="Sig_transdc_His_kin-like_C"/>
</dbReference>
<keyword evidence="3" id="KW-0597">Phosphoprotein</keyword>
<reference evidence="10" key="1">
    <citation type="submission" date="2018-05" db="EMBL/GenBank/DDBJ databases">
        <authorList>
            <person name="Li X."/>
        </authorList>
    </citation>
    <scope>NUCLEOTIDE SEQUENCE [LARGE SCALE GENOMIC DNA]</scope>
    <source>
        <strain evidence="10">HKS-05</strain>
    </source>
</reference>
<dbReference type="SMART" id="SM00388">
    <property type="entry name" value="HisKA"/>
    <property type="match status" value="1"/>
</dbReference>
<dbReference type="GO" id="GO:0005524">
    <property type="term" value="F:ATP binding"/>
    <property type="evidence" value="ECO:0007669"/>
    <property type="project" value="InterPro"/>
</dbReference>
<dbReference type="Proteomes" id="UP000249842">
    <property type="component" value="Unassembled WGS sequence"/>
</dbReference>
<dbReference type="Gene3D" id="3.30.450.40">
    <property type="match status" value="1"/>
</dbReference>
<evidence type="ECO:0000256" key="4">
    <source>
        <dbReference type="SAM" id="MobiDB-lite"/>
    </source>
</evidence>
<dbReference type="PANTHER" id="PTHR43642:SF1">
    <property type="entry name" value="HYBRID SIGNAL TRANSDUCTION HISTIDINE KINASE G"/>
    <property type="match status" value="1"/>
</dbReference>
<dbReference type="InterPro" id="IPR000700">
    <property type="entry name" value="PAS-assoc_C"/>
</dbReference>
<dbReference type="SUPFAM" id="SSF55781">
    <property type="entry name" value="GAF domain-like"/>
    <property type="match status" value="1"/>
</dbReference>
<dbReference type="InterPro" id="IPR003018">
    <property type="entry name" value="GAF"/>
</dbReference>
<dbReference type="InterPro" id="IPR011009">
    <property type="entry name" value="Kinase-like_dom_sf"/>
</dbReference>
<dbReference type="SMART" id="SM00387">
    <property type="entry name" value="HATPase_c"/>
    <property type="match status" value="1"/>
</dbReference>
<evidence type="ECO:0000256" key="2">
    <source>
        <dbReference type="ARBA" id="ARBA00012438"/>
    </source>
</evidence>
<dbReference type="PRINTS" id="PR00344">
    <property type="entry name" value="BCTRLSENSOR"/>
</dbReference>
<feature type="domain" description="Histidine kinase" evidence="6">
    <location>
        <begin position="1607"/>
        <end position="1823"/>
    </location>
</feature>
<evidence type="ECO:0000259" key="7">
    <source>
        <dbReference type="PROSITE" id="PS50112"/>
    </source>
</evidence>
<dbReference type="InterPro" id="IPR005467">
    <property type="entry name" value="His_kinase_dom"/>
</dbReference>
<evidence type="ECO:0000259" key="8">
    <source>
        <dbReference type="PROSITE" id="PS50113"/>
    </source>
</evidence>
<dbReference type="InterPro" id="IPR029016">
    <property type="entry name" value="GAF-like_dom_sf"/>
</dbReference>
<dbReference type="Pfam" id="PF01590">
    <property type="entry name" value="GAF"/>
    <property type="match status" value="1"/>
</dbReference>
<dbReference type="CDD" id="cd14014">
    <property type="entry name" value="STKc_PknB_like"/>
    <property type="match status" value="1"/>
</dbReference>
<dbReference type="PROSITE" id="PS50112">
    <property type="entry name" value="PAS"/>
    <property type="match status" value="1"/>
</dbReference>
<dbReference type="Pfam" id="PF00069">
    <property type="entry name" value="Pkinase"/>
    <property type="match status" value="1"/>
</dbReference>
<dbReference type="NCBIfam" id="TIGR00229">
    <property type="entry name" value="sensory_box"/>
    <property type="match status" value="1"/>
</dbReference>
<dbReference type="InterPro" id="IPR035965">
    <property type="entry name" value="PAS-like_dom_sf"/>
</dbReference>
<dbReference type="Pfam" id="PF13426">
    <property type="entry name" value="PAS_9"/>
    <property type="match status" value="1"/>
</dbReference>
<dbReference type="Pfam" id="PF02518">
    <property type="entry name" value="HATPase_c"/>
    <property type="match status" value="1"/>
</dbReference>
<keyword evidence="9" id="KW-0418">Kinase</keyword>
<feature type="region of interest" description="Disordered" evidence="4">
    <location>
        <begin position="1814"/>
        <end position="1843"/>
    </location>
</feature>
<name>A0A328B7G0_9CAUL</name>
<proteinExistence type="predicted"/>
<evidence type="ECO:0000313" key="10">
    <source>
        <dbReference type="Proteomes" id="UP000249842"/>
    </source>
</evidence>
<dbReference type="SUPFAM" id="SSF55874">
    <property type="entry name" value="ATPase domain of HSP90 chaperone/DNA topoisomerase II/histidine kinase"/>
    <property type="match status" value="1"/>
</dbReference>
<dbReference type="SMART" id="SM00220">
    <property type="entry name" value="S_TKc"/>
    <property type="match status" value="1"/>
</dbReference>
<dbReference type="EMBL" id="QFYP01000001">
    <property type="protein sequence ID" value="RAK61764.1"/>
    <property type="molecule type" value="Genomic_DNA"/>
</dbReference>
<feature type="domain" description="PAS" evidence="7">
    <location>
        <begin position="1455"/>
        <end position="1511"/>
    </location>
</feature>
<dbReference type="InterPro" id="IPR027417">
    <property type="entry name" value="P-loop_NTPase"/>
</dbReference>
<dbReference type="EC" id="2.7.13.3" evidence="2"/>
<dbReference type="SUPFAM" id="SSF47384">
    <property type="entry name" value="Homodimeric domain of signal transducing histidine kinase"/>
    <property type="match status" value="1"/>
</dbReference>
<dbReference type="InterPro" id="IPR036097">
    <property type="entry name" value="HisK_dim/P_sf"/>
</dbReference>
<gene>
    <name evidence="9" type="ORF">DJ021_09975</name>
</gene>
<dbReference type="Pfam" id="PF13191">
    <property type="entry name" value="AAA_16"/>
    <property type="match status" value="1"/>
</dbReference>
<dbReference type="CDD" id="cd00130">
    <property type="entry name" value="PAS"/>
    <property type="match status" value="1"/>
</dbReference>
<dbReference type="PROSITE" id="PS50113">
    <property type="entry name" value="PAC"/>
    <property type="match status" value="1"/>
</dbReference>